<dbReference type="InterPro" id="IPR003661">
    <property type="entry name" value="HisK_dim/P_dom"/>
</dbReference>
<keyword evidence="10 11" id="KW-0472">Membrane</keyword>
<feature type="transmembrane region" description="Helical" evidence="11">
    <location>
        <begin position="57"/>
        <end position="79"/>
    </location>
</feature>
<dbReference type="SMART" id="SM00388">
    <property type="entry name" value="HisKA"/>
    <property type="match status" value="1"/>
</dbReference>
<evidence type="ECO:0000256" key="7">
    <source>
        <dbReference type="ARBA" id="ARBA00022777"/>
    </source>
</evidence>
<dbReference type="PANTHER" id="PTHR45436">
    <property type="entry name" value="SENSOR HISTIDINE KINASE YKOH"/>
    <property type="match status" value="1"/>
</dbReference>
<evidence type="ECO:0000259" key="13">
    <source>
        <dbReference type="PROSITE" id="PS50885"/>
    </source>
</evidence>
<proteinExistence type="predicted"/>
<keyword evidence="6 11" id="KW-0812">Transmembrane</keyword>
<dbReference type="RefSeq" id="WP_081971059.1">
    <property type="nucleotide sequence ID" value="NZ_CP073767.1"/>
</dbReference>
<evidence type="ECO:0000256" key="5">
    <source>
        <dbReference type="ARBA" id="ARBA00022679"/>
    </source>
</evidence>
<dbReference type="EMBL" id="CP073767">
    <property type="protein sequence ID" value="UWZ57078.1"/>
    <property type="molecule type" value="Genomic_DNA"/>
</dbReference>
<dbReference type="Pfam" id="PF00672">
    <property type="entry name" value="HAMP"/>
    <property type="match status" value="1"/>
</dbReference>
<dbReference type="InterPro" id="IPR036097">
    <property type="entry name" value="HisK_dim/P_sf"/>
</dbReference>
<organism evidence="14 15">
    <name type="scientific">Dactylosporangium aurantiacum</name>
    <dbReference type="NCBI Taxonomy" id="35754"/>
    <lineage>
        <taxon>Bacteria</taxon>
        <taxon>Bacillati</taxon>
        <taxon>Actinomycetota</taxon>
        <taxon>Actinomycetes</taxon>
        <taxon>Micromonosporales</taxon>
        <taxon>Micromonosporaceae</taxon>
        <taxon>Dactylosporangium</taxon>
    </lineage>
</organism>
<dbReference type="PANTHER" id="PTHR45436:SF5">
    <property type="entry name" value="SENSOR HISTIDINE KINASE TRCS"/>
    <property type="match status" value="1"/>
</dbReference>
<dbReference type="Gene3D" id="3.30.565.10">
    <property type="entry name" value="Histidine kinase-like ATPase, C-terminal domain"/>
    <property type="match status" value="1"/>
</dbReference>
<dbReference type="SMART" id="SM00387">
    <property type="entry name" value="HATPase_c"/>
    <property type="match status" value="1"/>
</dbReference>
<dbReference type="CDD" id="cd00075">
    <property type="entry name" value="HATPase"/>
    <property type="match status" value="1"/>
</dbReference>
<keyword evidence="9" id="KW-0902">Two-component regulatory system</keyword>
<dbReference type="InterPro" id="IPR036890">
    <property type="entry name" value="HATPase_C_sf"/>
</dbReference>
<keyword evidence="7" id="KW-0418">Kinase</keyword>
<evidence type="ECO:0000256" key="8">
    <source>
        <dbReference type="ARBA" id="ARBA00022989"/>
    </source>
</evidence>
<dbReference type="InterPro" id="IPR004358">
    <property type="entry name" value="Sig_transdc_His_kin-like_C"/>
</dbReference>
<sequence length="353" mass="37439">MTRPWRSLRVRLATLGFLASYLPALLLFGVISATDTEVTSTAQDGRPVVTGSTVDLAGWPLGTLLALAPVAAALAWWWAGRAVRPLHRVRAVAEEIEATDLSRRIALDKGPTEVTALAAGFDGMLDRLEAAAATQRRLIEETSHELRLPLAVLMTNAEVLLAHPAPTLETYRQGLERSRAAAGRLQRTIEELLVDARGRARTIDRRPTDLMAVVRELVADAGVLAAPRRVTVTVSGPPAVVCRVDEPTVRRAVSNLLDNAVRHAPDGTAVGVRLDQSPSTVAVTVTDHGPGIPPDQQDRIFERFWRGGTGSGPGSGLGLPIAGQIAQAHGGGVTVTSPGPDGDGAVFRLTLRP</sequence>
<dbReference type="InterPro" id="IPR003594">
    <property type="entry name" value="HATPase_dom"/>
</dbReference>
<dbReference type="InterPro" id="IPR050428">
    <property type="entry name" value="TCS_sensor_his_kinase"/>
</dbReference>
<dbReference type="CDD" id="cd00082">
    <property type="entry name" value="HisKA"/>
    <property type="match status" value="1"/>
</dbReference>
<evidence type="ECO:0000313" key="15">
    <source>
        <dbReference type="Proteomes" id="UP001058003"/>
    </source>
</evidence>
<dbReference type="Gene3D" id="1.10.287.130">
    <property type="match status" value="1"/>
</dbReference>
<dbReference type="CDD" id="cd06225">
    <property type="entry name" value="HAMP"/>
    <property type="match status" value="1"/>
</dbReference>
<evidence type="ECO:0000313" key="14">
    <source>
        <dbReference type="EMBL" id="UWZ57078.1"/>
    </source>
</evidence>
<evidence type="ECO:0000256" key="6">
    <source>
        <dbReference type="ARBA" id="ARBA00022692"/>
    </source>
</evidence>
<comment type="catalytic activity">
    <reaction evidence="1">
        <text>ATP + protein L-histidine = ADP + protein N-phospho-L-histidine.</text>
        <dbReference type="EC" id="2.7.13.3"/>
    </reaction>
</comment>
<dbReference type="Gene3D" id="6.10.340.10">
    <property type="match status" value="1"/>
</dbReference>
<reference evidence="14" key="1">
    <citation type="submission" date="2021-04" db="EMBL/GenBank/DDBJ databases">
        <title>Dactylosporangium aurantiacum NRRL B-8018 full assembly.</title>
        <authorList>
            <person name="Hartkoorn R.C."/>
            <person name="Beaudoing E."/>
            <person name="Hot D."/>
        </authorList>
    </citation>
    <scope>NUCLEOTIDE SEQUENCE</scope>
    <source>
        <strain evidence="14">NRRL B-8018</strain>
    </source>
</reference>
<dbReference type="OrthoDB" id="9757990at2"/>
<dbReference type="InterPro" id="IPR005467">
    <property type="entry name" value="His_kinase_dom"/>
</dbReference>
<evidence type="ECO:0000256" key="4">
    <source>
        <dbReference type="ARBA" id="ARBA00022553"/>
    </source>
</evidence>
<dbReference type="EC" id="2.7.13.3" evidence="3"/>
<name>A0A9Q9ILJ7_9ACTN</name>
<gene>
    <name evidence="14" type="ORF">Daura_13460</name>
</gene>
<evidence type="ECO:0000259" key="12">
    <source>
        <dbReference type="PROSITE" id="PS50109"/>
    </source>
</evidence>
<dbReference type="Proteomes" id="UP001058003">
    <property type="component" value="Chromosome"/>
</dbReference>
<dbReference type="SMART" id="SM00304">
    <property type="entry name" value="HAMP"/>
    <property type="match status" value="1"/>
</dbReference>
<evidence type="ECO:0000256" key="1">
    <source>
        <dbReference type="ARBA" id="ARBA00000085"/>
    </source>
</evidence>
<dbReference type="GO" id="GO:0005886">
    <property type="term" value="C:plasma membrane"/>
    <property type="evidence" value="ECO:0007669"/>
    <property type="project" value="UniProtKB-SubCell"/>
</dbReference>
<keyword evidence="15" id="KW-1185">Reference proteome</keyword>
<evidence type="ECO:0000256" key="3">
    <source>
        <dbReference type="ARBA" id="ARBA00012438"/>
    </source>
</evidence>
<dbReference type="SUPFAM" id="SSF47384">
    <property type="entry name" value="Homodimeric domain of signal transducing histidine kinase"/>
    <property type="match status" value="1"/>
</dbReference>
<keyword evidence="5" id="KW-0808">Transferase</keyword>
<feature type="domain" description="Histidine kinase" evidence="12">
    <location>
        <begin position="141"/>
        <end position="353"/>
    </location>
</feature>
<evidence type="ECO:0000256" key="11">
    <source>
        <dbReference type="SAM" id="Phobius"/>
    </source>
</evidence>
<dbReference type="SUPFAM" id="SSF158472">
    <property type="entry name" value="HAMP domain-like"/>
    <property type="match status" value="1"/>
</dbReference>
<dbReference type="PROSITE" id="PS50109">
    <property type="entry name" value="HIS_KIN"/>
    <property type="match status" value="1"/>
</dbReference>
<dbReference type="GO" id="GO:0000155">
    <property type="term" value="F:phosphorelay sensor kinase activity"/>
    <property type="evidence" value="ECO:0007669"/>
    <property type="project" value="InterPro"/>
</dbReference>
<dbReference type="PROSITE" id="PS50885">
    <property type="entry name" value="HAMP"/>
    <property type="match status" value="1"/>
</dbReference>
<dbReference type="Pfam" id="PF02518">
    <property type="entry name" value="HATPase_c"/>
    <property type="match status" value="1"/>
</dbReference>
<accession>A0A9Q9ILJ7</accession>
<dbReference type="AlphaFoldDB" id="A0A9Q9ILJ7"/>
<keyword evidence="4" id="KW-0597">Phosphoprotein</keyword>
<evidence type="ECO:0000256" key="9">
    <source>
        <dbReference type="ARBA" id="ARBA00023012"/>
    </source>
</evidence>
<protein>
    <recommendedName>
        <fullName evidence="3">histidine kinase</fullName>
        <ecNumber evidence="3">2.7.13.3</ecNumber>
    </recommendedName>
</protein>
<dbReference type="KEGG" id="daur:Daura_13460"/>
<comment type="subcellular location">
    <subcellularLocation>
        <location evidence="2">Cell membrane</location>
    </subcellularLocation>
</comment>
<dbReference type="Pfam" id="PF00512">
    <property type="entry name" value="HisKA"/>
    <property type="match status" value="1"/>
</dbReference>
<dbReference type="InterPro" id="IPR003660">
    <property type="entry name" value="HAMP_dom"/>
</dbReference>
<evidence type="ECO:0000256" key="2">
    <source>
        <dbReference type="ARBA" id="ARBA00004236"/>
    </source>
</evidence>
<keyword evidence="8 11" id="KW-1133">Transmembrane helix</keyword>
<dbReference type="SUPFAM" id="SSF55874">
    <property type="entry name" value="ATPase domain of HSP90 chaperone/DNA topoisomerase II/histidine kinase"/>
    <property type="match status" value="1"/>
</dbReference>
<evidence type="ECO:0000256" key="10">
    <source>
        <dbReference type="ARBA" id="ARBA00023136"/>
    </source>
</evidence>
<dbReference type="PRINTS" id="PR00344">
    <property type="entry name" value="BCTRLSENSOR"/>
</dbReference>
<feature type="domain" description="HAMP" evidence="13">
    <location>
        <begin position="80"/>
        <end position="133"/>
    </location>
</feature>